<dbReference type="InterPro" id="IPR011666">
    <property type="entry name" value="DUF1604"/>
</dbReference>
<dbReference type="GO" id="GO:0005634">
    <property type="term" value="C:nucleus"/>
    <property type="evidence" value="ECO:0007669"/>
    <property type="project" value="TreeGrafter"/>
</dbReference>
<dbReference type="GO" id="GO:0003723">
    <property type="term" value="F:RNA binding"/>
    <property type="evidence" value="ECO:0007669"/>
    <property type="project" value="TreeGrafter"/>
</dbReference>
<dbReference type="PANTHER" id="PTHR13384">
    <property type="entry name" value="G PATCH DOMAIN-CONTAINING PROTEIN 1"/>
    <property type="match status" value="1"/>
</dbReference>
<gene>
    <name evidence="2" type="ORF">TELCIR_23892</name>
</gene>
<organism evidence="2 3">
    <name type="scientific">Teladorsagia circumcincta</name>
    <name type="common">Brown stomach worm</name>
    <name type="synonym">Ostertagia circumcincta</name>
    <dbReference type="NCBI Taxonomy" id="45464"/>
    <lineage>
        <taxon>Eukaryota</taxon>
        <taxon>Metazoa</taxon>
        <taxon>Ecdysozoa</taxon>
        <taxon>Nematoda</taxon>
        <taxon>Chromadorea</taxon>
        <taxon>Rhabditida</taxon>
        <taxon>Rhabditina</taxon>
        <taxon>Rhabditomorpha</taxon>
        <taxon>Strongyloidea</taxon>
        <taxon>Trichostrongylidae</taxon>
        <taxon>Teladorsagia</taxon>
    </lineage>
</organism>
<dbReference type="EMBL" id="KZ393001">
    <property type="protein sequence ID" value="PIO54737.1"/>
    <property type="molecule type" value="Genomic_DNA"/>
</dbReference>
<dbReference type="Proteomes" id="UP000230423">
    <property type="component" value="Unassembled WGS sequence"/>
</dbReference>
<dbReference type="OrthoDB" id="20507at2759"/>
<proteinExistence type="predicted"/>
<dbReference type="AlphaFoldDB" id="A0A2G9T9T7"/>
<evidence type="ECO:0000313" key="2">
    <source>
        <dbReference type="EMBL" id="PIO54737.1"/>
    </source>
</evidence>
<protein>
    <recommendedName>
        <fullName evidence="1">G patch domain-containing protein</fullName>
    </recommendedName>
</protein>
<sequence>WTPQEFKSSRDQRAVKFQQRAEDLMDEEDLGEFGIGARRIRTAEDFGSGRSAEKRMAWEHDVTSSSSTSMAMQLENIIRPRFDWKTNASIDGLARGTRRGIDDGEVETEM</sequence>
<dbReference type="GO" id="GO:0006397">
    <property type="term" value="P:mRNA processing"/>
    <property type="evidence" value="ECO:0007669"/>
    <property type="project" value="InterPro"/>
</dbReference>
<reference evidence="2 3" key="1">
    <citation type="submission" date="2015-09" db="EMBL/GenBank/DDBJ databases">
        <title>Draft genome of the parasitic nematode Teladorsagia circumcincta isolate WARC Sus (inbred).</title>
        <authorList>
            <person name="Mitreva M."/>
        </authorList>
    </citation>
    <scope>NUCLEOTIDE SEQUENCE [LARGE SCALE GENOMIC DNA]</scope>
    <source>
        <strain evidence="2 3">S</strain>
    </source>
</reference>
<dbReference type="Pfam" id="PF07713">
    <property type="entry name" value="DUF1604"/>
    <property type="match status" value="1"/>
</dbReference>
<name>A0A2G9T9T7_TELCI</name>
<accession>A0A2G9T9T7</accession>
<keyword evidence="3" id="KW-1185">Reference proteome</keyword>
<feature type="non-terminal residue" evidence="2">
    <location>
        <position position="1"/>
    </location>
</feature>
<evidence type="ECO:0000259" key="1">
    <source>
        <dbReference type="Pfam" id="PF07713"/>
    </source>
</evidence>
<feature type="domain" description="G patch" evidence="1">
    <location>
        <begin position="1"/>
        <end position="46"/>
    </location>
</feature>
<evidence type="ECO:0000313" key="3">
    <source>
        <dbReference type="Proteomes" id="UP000230423"/>
    </source>
</evidence>
<dbReference type="PANTHER" id="PTHR13384:SF19">
    <property type="entry name" value="G PATCH DOMAIN-CONTAINING PROTEIN 1"/>
    <property type="match status" value="1"/>
</dbReference>